<evidence type="ECO:0008006" key="3">
    <source>
        <dbReference type="Google" id="ProtNLM"/>
    </source>
</evidence>
<gene>
    <name evidence="1" type="ORF">ACFFIA_37380</name>
</gene>
<reference evidence="1 2" key="1">
    <citation type="submission" date="2024-09" db="EMBL/GenBank/DDBJ databases">
        <authorList>
            <person name="Sun Q."/>
            <person name="Mori K."/>
        </authorList>
    </citation>
    <scope>NUCLEOTIDE SEQUENCE [LARGE SCALE GENOMIC DNA]</scope>
    <source>
        <strain evidence="1 2">TBRC 3947</strain>
    </source>
</reference>
<dbReference type="RefSeq" id="WP_377260714.1">
    <property type="nucleotide sequence ID" value="NZ_JBHLUH010000080.1"/>
</dbReference>
<organism evidence="1 2">
    <name type="scientific">Phytohabitans kaempferiae</name>
    <dbReference type="NCBI Taxonomy" id="1620943"/>
    <lineage>
        <taxon>Bacteria</taxon>
        <taxon>Bacillati</taxon>
        <taxon>Actinomycetota</taxon>
        <taxon>Actinomycetes</taxon>
        <taxon>Micromonosporales</taxon>
        <taxon>Micromonosporaceae</taxon>
    </lineage>
</organism>
<comment type="caution">
    <text evidence="1">The sequence shown here is derived from an EMBL/GenBank/DDBJ whole genome shotgun (WGS) entry which is preliminary data.</text>
</comment>
<dbReference type="Proteomes" id="UP001589867">
    <property type="component" value="Unassembled WGS sequence"/>
</dbReference>
<dbReference type="EMBL" id="JBHLUH010000080">
    <property type="protein sequence ID" value="MFC0533296.1"/>
    <property type="molecule type" value="Genomic_DNA"/>
</dbReference>
<accession>A0ABV6MFC2</accession>
<protein>
    <recommendedName>
        <fullName evidence="3">SOUL heme-binding protein</fullName>
    </recommendedName>
</protein>
<keyword evidence="2" id="KW-1185">Reference proteome</keyword>
<evidence type="ECO:0000313" key="1">
    <source>
        <dbReference type="EMBL" id="MFC0533296.1"/>
    </source>
</evidence>
<name>A0ABV6MFC2_9ACTN</name>
<sequence length="176" mass="18693">MRPTTPRTGAWLTVELRRGDGTVLAYRRAHNAVLAGGAQLIADLFRGTDGAGPVNRMSVGANPAPEVPPFATTELSASSPDTGELAGPRDVPIAPGAFAVTLEPERRRVLVTARLVLPAGDATALRGPVAEAALLHQAGDGSRRLYNRVTFEPVTKRAEQELSLYWEVAFPFGDPD</sequence>
<evidence type="ECO:0000313" key="2">
    <source>
        <dbReference type="Proteomes" id="UP001589867"/>
    </source>
</evidence>
<proteinExistence type="predicted"/>